<dbReference type="Proteomes" id="UP000075884">
    <property type="component" value="Unassembled WGS sequence"/>
</dbReference>
<reference evidence="3" key="1">
    <citation type="submission" date="2013-03" db="EMBL/GenBank/DDBJ databases">
        <title>The Genome Sequence of Anopheles dirus WRAIR2.</title>
        <authorList>
            <consortium name="The Broad Institute Genomics Platform"/>
            <person name="Neafsey D.E."/>
            <person name="Walton C."/>
            <person name="Walker B."/>
            <person name="Young S.K."/>
            <person name="Zeng Q."/>
            <person name="Gargeya S."/>
            <person name="Fitzgerald M."/>
            <person name="Haas B."/>
            <person name="Abouelleil A."/>
            <person name="Allen A.W."/>
            <person name="Alvarado L."/>
            <person name="Arachchi H.M."/>
            <person name="Berlin A.M."/>
            <person name="Chapman S.B."/>
            <person name="Gainer-Dewar J."/>
            <person name="Goldberg J."/>
            <person name="Griggs A."/>
            <person name="Gujja S."/>
            <person name="Hansen M."/>
            <person name="Howarth C."/>
            <person name="Imamovic A."/>
            <person name="Ireland A."/>
            <person name="Larimer J."/>
            <person name="McCowan C."/>
            <person name="Murphy C."/>
            <person name="Pearson M."/>
            <person name="Poon T.W."/>
            <person name="Priest M."/>
            <person name="Roberts A."/>
            <person name="Saif S."/>
            <person name="Shea T."/>
            <person name="Sisk P."/>
            <person name="Sykes S."/>
            <person name="Wortman J."/>
            <person name="Nusbaum C."/>
            <person name="Birren B."/>
        </authorList>
    </citation>
    <scope>NUCLEOTIDE SEQUENCE [LARGE SCALE GENOMIC DNA]</scope>
    <source>
        <strain evidence="3">WRAIR2</strain>
    </source>
</reference>
<dbReference type="EnsemblMetazoa" id="ADIR014895-RA">
    <property type="protein sequence ID" value="ADIR014895-PA"/>
    <property type="gene ID" value="ADIR014895"/>
</dbReference>
<organism evidence="2 3">
    <name type="scientific">Anopheles dirus</name>
    <dbReference type="NCBI Taxonomy" id="7168"/>
    <lineage>
        <taxon>Eukaryota</taxon>
        <taxon>Metazoa</taxon>
        <taxon>Ecdysozoa</taxon>
        <taxon>Arthropoda</taxon>
        <taxon>Hexapoda</taxon>
        <taxon>Insecta</taxon>
        <taxon>Pterygota</taxon>
        <taxon>Neoptera</taxon>
        <taxon>Endopterygota</taxon>
        <taxon>Diptera</taxon>
        <taxon>Nematocera</taxon>
        <taxon>Culicoidea</taxon>
        <taxon>Culicidae</taxon>
        <taxon>Anophelinae</taxon>
        <taxon>Anopheles</taxon>
    </lineage>
</organism>
<keyword evidence="3" id="KW-1185">Reference proteome</keyword>
<protein>
    <submittedName>
        <fullName evidence="2">Uncharacterized protein</fullName>
    </submittedName>
</protein>
<evidence type="ECO:0000256" key="1">
    <source>
        <dbReference type="SAM" id="Phobius"/>
    </source>
</evidence>
<sequence>MIVNRVCAISCRKVYLHISFPTRPRALRVWVCACLRGFTSVLSAPLRLVDIITTRPSSFSYTIWFHLDCFRKHEERRTLYKNITGILHFSCSVILFLSLFLSRNYLLAECYILK</sequence>
<feature type="transmembrane region" description="Helical" evidence="1">
    <location>
        <begin position="79"/>
        <end position="101"/>
    </location>
</feature>
<name>A0A182NYJ6_9DIPT</name>
<keyword evidence="1" id="KW-0812">Transmembrane</keyword>
<proteinExistence type="predicted"/>
<keyword evidence="1" id="KW-1133">Transmembrane helix</keyword>
<evidence type="ECO:0000313" key="2">
    <source>
        <dbReference type="EnsemblMetazoa" id="ADIR014895-PA"/>
    </source>
</evidence>
<reference evidence="2" key="2">
    <citation type="submission" date="2020-05" db="UniProtKB">
        <authorList>
            <consortium name="EnsemblMetazoa"/>
        </authorList>
    </citation>
    <scope>IDENTIFICATION</scope>
    <source>
        <strain evidence="2">WRAIR2</strain>
    </source>
</reference>
<accession>A0A182NYJ6</accession>
<evidence type="ECO:0000313" key="3">
    <source>
        <dbReference type="Proteomes" id="UP000075884"/>
    </source>
</evidence>
<dbReference type="AlphaFoldDB" id="A0A182NYJ6"/>
<dbReference type="VEuPathDB" id="VectorBase:ADIR014895"/>
<keyword evidence="1" id="KW-0472">Membrane</keyword>